<protein>
    <submittedName>
        <fullName evidence="2">Uncharacterized protein</fullName>
    </submittedName>
</protein>
<name>A0A699S385_TANCI</name>
<comment type="caution">
    <text evidence="2">The sequence shown here is derived from an EMBL/GenBank/DDBJ whole genome shotgun (WGS) entry which is preliminary data.</text>
</comment>
<dbReference type="AlphaFoldDB" id="A0A699S385"/>
<gene>
    <name evidence="2" type="ORF">Tci_863854</name>
</gene>
<evidence type="ECO:0000313" key="2">
    <source>
        <dbReference type="EMBL" id="GFC91884.1"/>
    </source>
</evidence>
<proteinExistence type="predicted"/>
<feature type="region of interest" description="Disordered" evidence="1">
    <location>
        <begin position="1"/>
        <end position="24"/>
    </location>
</feature>
<reference evidence="2" key="1">
    <citation type="journal article" date="2019" name="Sci. Rep.">
        <title>Draft genome of Tanacetum cinerariifolium, the natural source of mosquito coil.</title>
        <authorList>
            <person name="Yamashiro T."/>
            <person name="Shiraishi A."/>
            <person name="Satake H."/>
            <person name="Nakayama K."/>
        </authorList>
    </citation>
    <scope>NUCLEOTIDE SEQUENCE</scope>
</reference>
<dbReference type="EMBL" id="BKCJ011134320">
    <property type="protein sequence ID" value="GFC91884.1"/>
    <property type="molecule type" value="Genomic_DNA"/>
</dbReference>
<accession>A0A699S385</accession>
<organism evidence="2">
    <name type="scientific">Tanacetum cinerariifolium</name>
    <name type="common">Dalmatian daisy</name>
    <name type="synonym">Chrysanthemum cinerariifolium</name>
    <dbReference type="NCBI Taxonomy" id="118510"/>
    <lineage>
        <taxon>Eukaryota</taxon>
        <taxon>Viridiplantae</taxon>
        <taxon>Streptophyta</taxon>
        <taxon>Embryophyta</taxon>
        <taxon>Tracheophyta</taxon>
        <taxon>Spermatophyta</taxon>
        <taxon>Magnoliopsida</taxon>
        <taxon>eudicotyledons</taxon>
        <taxon>Gunneridae</taxon>
        <taxon>Pentapetalae</taxon>
        <taxon>asterids</taxon>
        <taxon>campanulids</taxon>
        <taxon>Asterales</taxon>
        <taxon>Asteraceae</taxon>
        <taxon>Asteroideae</taxon>
        <taxon>Anthemideae</taxon>
        <taxon>Anthemidinae</taxon>
        <taxon>Tanacetum</taxon>
    </lineage>
</organism>
<feature type="non-terminal residue" evidence="2">
    <location>
        <position position="1"/>
    </location>
</feature>
<evidence type="ECO:0000256" key="1">
    <source>
        <dbReference type="SAM" id="MobiDB-lite"/>
    </source>
</evidence>
<sequence length="59" mass="6432">ATDDSPAVPEHTTVETPTNMSPENKANFLAEKEAIHLILTGIRDDIYSTVDACQTAQEM</sequence>
<feature type="compositionally biased region" description="Polar residues" evidence="1">
    <location>
        <begin position="14"/>
        <end position="24"/>
    </location>
</feature>